<keyword evidence="2 8" id="KW-0812">Transmembrane</keyword>
<feature type="compositionally biased region" description="Basic residues" evidence="7">
    <location>
        <begin position="164"/>
        <end position="179"/>
    </location>
</feature>
<organism evidence="9 10">
    <name type="scientific">Extremus antarcticus</name>
    <dbReference type="NCBI Taxonomy" id="702011"/>
    <lineage>
        <taxon>Eukaryota</taxon>
        <taxon>Fungi</taxon>
        <taxon>Dikarya</taxon>
        <taxon>Ascomycota</taxon>
        <taxon>Pezizomycotina</taxon>
        <taxon>Dothideomycetes</taxon>
        <taxon>Dothideomycetidae</taxon>
        <taxon>Mycosphaerellales</taxon>
        <taxon>Extremaceae</taxon>
        <taxon>Extremus</taxon>
    </lineage>
</organism>
<evidence type="ECO:0008006" key="11">
    <source>
        <dbReference type="Google" id="ProtNLM"/>
    </source>
</evidence>
<dbReference type="GO" id="GO:0098852">
    <property type="term" value="C:lytic vacuole membrane"/>
    <property type="evidence" value="ECO:0007669"/>
    <property type="project" value="UniProtKB-ARBA"/>
</dbReference>
<dbReference type="InterPro" id="IPR051415">
    <property type="entry name" value="LAAT-1"/>
</dbReference>
<dbReference type="EMBL" id="JAWDJX010000033">
    <property type="protein sequence ID" value="KAK3050284.1"/>
    <property type="molecule type" value="Genomic_DNA"/>
</dbReference>
<dbReference type="GO" id="GO:0034486">
    <property type="term" value="P:vacuolar transmembrane transport"/>
    <property type="evidence" value="ECO:0007669"/>
    <property type="project" value="UniProtKB-ARBA"/>
</dbReference>
<reference evidence="9" key="1">
    <citation type="submission" date="2023-04" db="EMBL/GenBank/DDBJ databases">
        <title>Black Yeasts Isolated from many extreme environments.</title>
        <authorList>
            <person name="Coleine C."/>
            <person name="Stajich J.E."/>
            <person name="Selbmann L."/>
        </authorList>
    </citation>
    <scope>NUCLEOTIDE SEQUENCE</scope>
    <source>
        <strain evidence="9">CCFEE 5312</strain>
    </source>
</reference>
<evidence type="ECO:0000256" key="5">
    <source>
        <dbReference type="ARBA" id="ARBA00038039"/>
    </source>
</evidence>
<evidence type="ECO:0000256" key="1">
    <source>
        <dbReference type="ARBA" id="ARBA00004141"/>
    </source>
</evidence>
<feature type="transmembrane region" description="Helical" evidence="8">
    <location>
        <begin position="46"/>
        <end position="67"/>
    </location>
</feature>
<keyword evidence="10" id="KW-1185">Reference proteome</keyword>
<dbReference type="AlphaFoldDB" id="A0AAJ0DAS6"/>
<dbReference type="Gene3D" id="1.20.1280.290">
    <property type="match status" value="2"/>
</dbReference>
<keyword evidence="3 8" id="KW-1133">Transmembrane helix</keyword>
<feature type="transmembrane region" description="Helical" evidence="8">
    <location>
        <begin position="73"/>
        <end position="94"/>
    </location>
</feature>
<comment type="catalytic activity">
    <reaction evidence="6">
        <text>L-histidine(out) + L-arginine(in) = L-histidine(in) + L-arginine(out)</text>
        <dbReference type="Rhea" id="RHEA:71063"/>
        <dbReference type="ChEBI" id="CHEBI:32682"/>
        <dbReference type="ChEBI" id="CHEBI:57595"/>
    </reaction>
</comment>
<evidence type="ECO:0000313" key="9">
    <source>
        <dbReference type="EMBL" id="KAK3050284.1"/>
    </source>
</evidence>
<feature type="region of interest" description="Disordered" evidence="7">
    <location>
        <begin position="107"/>
        <end position="187"/>
    </location>
</feature>
<evidence type="ECO:0000256" key="7">
    <source>
        <dbReference type="SAM" id="MobiDB-lite"/>
    </source>
</evidence>
<dbReference type="GO" id="GO:0015174">
    <property type="term" value="F:basic amino acid transmembrane transporter activity"/>
    <property type="evidence" value="ECO:0007669"/>
    <property type="project" value="UniProtKB-ARBA"/>
</dbReference>
<name>A0AAJ0DAS6_9PEZI</name>
<evidence type="ECO:0000256" key="2">
    <source>
        <dbReference type="ARBA" id="ARBA00022692"/>
    </source>
</evidence>
<comment type="subcellular location">
    <subcellularLocation>
        <location evidence="1">Membrane</location>
        <topology evidence="1">Multi-pass membrane protein</topology>
    </subcellularLocation>
</comment>
<comment type="caution">
    <text evidence="9">The sequence shown here is derived from an EMBL/GenBank/DDBJ whole genome shotgun (WGS) entry which is preliminary data.</text>
</comment>
<proteinExistence type="inferred from homology"/>
<gene>
    <name evidence="9" type="ORF">LTR09_008433</name>
</gene>
<evidence type="ECO:0000256" key="6">
    <source>
        <dbReference type="ARBA" id="ARBA00050768"/>
    </source>
</evidence>
<dbReference type="Proteomes" id="UP001271007">
    <property type="component" value="Unassembled WGS sequence"/>
</dbReference>
<dbReference type="FunFam" id="1.20.1280.290:FF:000012">
    <property type="entry name" value="Vacuolar membrane PQ loop repeat protein"/>
    <property type="match status" value="1"/>
</dbReference>
<dbReference type="FunFam" id="1.20.1280.290:FF:000009">
    <property type="entry name" value="PQ loop repeat family protein"/>
    <property type="match status" value="1"/>
</dbReference>
<dbReference type="Pfam" id="PF04193">
    <property type="entry name" value="PQ-loop"/>
    <property type="match status" value="2"/>
</dbReference>
<dbReference type="PANTHER" id="PTHR16201:SF44">
    <property type="entry name" value="SEVEN TRANSMEMBRANE PROTEIN 1"/>
    <property type="match status" value="1"/>
</dbReference>
<dbReference type="SMART" id="SM00679">
    <property type="entry name" value="CTNS"/>
    <property type="match status" value="2"/>
</dbReference>
<protein>
    <recommendedName>
        <fullName evidence="11">Vacuolar membrane PQ loop repeat protein</fullName>
    </recommendedName>
</protein>
<evidence type="ECO:0000313" key="10">
    <source>
        <dbReference type="Proteomes" id="UP001271007"/>
    </source>
</evidence>
<feature type="transmembrane region" description="Helical" evidence="8">
    <location>
        <begin position="271"/>
        <end position="295"/>
    </location>
</feature>
<feature type="transmembrane region" description="Helical" evidence="8">
    <location>
        <begin position="241"/>
        <end position="259"/>
    </location>
</feature>
<evidence type="ECO:0000256" key="4">
    <source>
        <dbReference type="ARBA" id="ARBA00023136"/>
    </source>
</evidence>
<evidence type="ECO:0000256" key="3">
    <source>
        <dbReference type="ARBA" id="ARBA00022989"/>
    </source>
</evidence>
<feature type="transmembrane region" description="Helical" evidence="8">
    <location>
        <begin position="12"/>
        <end position="34"/>
    </location>
</feature>
<comment type="similarity">
    <text evidence="5">Belongs to the laat-1 family.</text>
</comment>
<feature type="transmembrane region" description="Helical" evidence="8">
    <location>
        <begin position="201"/>
        <end position="221"/>
    </location>
</feature>
<accession>A0AAJ0DAS6</accession>
<evidence type="ECO:0000256" key="8">
    <source>
        <dbReference type="SAM" id="Phobius"/>
    </source>
</evidence>
<dbReference type="InterPro" id="IPR006603">
    <property type="entry name" value="PQ-loop_rpt"/>
</dbReference>
<sequence length="344" mass="37018">MADPIDLTWNEALSGALGSISLAAWIFLLVPQLLENYRAHSASGISLTFLLIWFVGDVTNLAGAAWAGLVPTVTALAVYFCVADFVLIGQCLYYNALNKGEEEKEAGAAAQGAGREVTDPLGEQSEHTPLLANGNGGASNSAAKPTKRRLTDVTEENLGLPGSHTRRRSTRSSTTRRRSSNTLERLLEEPTPRSAWLKNTLSILLIIVAGAAGWAIAWRTGTWRPTPISDEPGDHAKNTPFGAEVLGYASAVCYLGARIPQIIKNQRERSCEGLSLLFFCLSVMGNATYGAGILFHSVEKRYFLTNLPWLIGSLGTIAEDVVIFGQFSVFGERKEEGEGGCAVE</sequence>
<dbReference type="PANTHER" id="PTHR16201">
    <property type="entry name" value="SEVEN TRANSMEMBRANE PROTEIN 1-RELATED"/>
    <property type="match status" value="1"/>
</dbReference>
<keyword evidence="4 8" id="KW-0472">Membrane</keyword>